<dbReference type="HOGENOM" id="CLU_1306912_0_0_1"/>
<reference evidence="3" key="3">
    <citation type="submission" date="2015-06" db="UniProtKB">
        <authorList>
            <consortium name="EnsemblProtists"/>
        </authorList>
    </citation>
    <scope>IDENTIFICATION</scope>
</reference>
<dbReference type="Proteomes" id="UP000011087">
    <property type="component" value="Unassembled WGS sequence"/>
</dbReference>
<dbReference type="GeneID" id="17302766"/>
<dbReference type="RefSeq" id="XP_005833051.1">
    <property type="nucleotide sequence ID" value="XM_005832994.1"/>
</dbReference>
<dbReference type="GO" id="GO:0008270">
    <property type="term" value="F:zinc ion binding"/>
    <property type="evidence" value="ECO:0007669"/>
    <property type="project" value="InterPro"/>
</dbReference>
<dbReference type="AlphaFoldDB" id="L1JC21"/>
<dbReference type="KEGG" id="gtt:GUITHDRAFT_108107"/>
<dbReference type="InterPro" id="IPR001138">
    <property type="entry name" value="Zn2Cys6_DnaBD"/>
</dbReference>
<dbReference type="InterPro" id="IPR036864">
    <property type="entry name" value="Zn2-C6_fun-type_DNA-bd_sf"/>
</dbReference>
<sequence>MQIPRLRERPGFLEIMQADQILPLPSFQEVMSMLKTSELIPDTISTFIKPTEIRLSTIAHVCQHRDKQEHASSHRLLNQSNPVLSRPSAIYPAASGAIRVVDSLDSSKPSYYREQNMKVSVVGIGSYQSIMKANAIKSKSKNKRGPYSCAVSCPDCRRKKRVCGQGKLGCTGKQVFNQACLSCKRLKIKCNGQHPHCAKLHQLQEVKIETK</sequence>
<protein>
    <recommendedName>
        <fullName evidence="1">Zn(2)-C6 fungal-type domain-containing protein</fullName>
    </recommendedName>
</protein>
<name>L1JC21_GUITC</name>
<dbReference type="EMBL" id="JH992996">
    <property type="protein sequence ID" value="EKX46071.1"/>
    <property type="molecule type" value="Genomic_DNA"/>
</dbReference>
<dbReference type="EnsemblProtists" id="EKX46071">
    <property type="protein sequence ID" value="EKX46071"/>
    <property type="gene ID" value="GUITHDRAFT_108107"/>
</dbReference>
<dbReference type="SUPFAM" id="SSF57701">
    <property type="entry name" value="Zn2/Cys6 DNA-binding domain"/>
    <property type="match status" value="1"/>
</dbReference>
<proteinExistence type="predicted"/>
<reference evidence="2 4" key="1">
    <citation type="journal article" date="2012" name="Nature">
        <title>Algal genomes reveal evolutionary mosaicism and the fate of nucleomorphs.</title>
        <authorList>
            <consortium name="DOE Joint Genome Institute"/>
            <person name="Curtis B.A."/>
            <person name="Tanifuji G."/>
            <person name="Burki F."/>
            <person name="Gruber A."/>
            <person name="Irimia M."/>
            <person name="Maruyama S."/>
            <person name="Arias M.C."/>
            <person name="Ball S.G."/>
            <person name="Gile G.H."/>
            <person name="Hirakawa Y."/>
            <person name="Hopkins J.F."/>
            <person name="Kuo A."/>
            <person name="Rensing S.A."/>
            <person name="Schmutz J."/>
            <person name="Symeonidi A."/>
            <person name="Elias M."/>
            <person name="Eveleigh R.J."/>
            <person name="Herman E.K."/>
            <person name="Klute M.J."/>
            <person name="Nakayama T."/>
            <person name="Obornik M."/>
            <person name="Reyes-Prieto A."/>
            <person name="Armbrust E.V."/>
            <person name="Aves S.J."/>
            <person name="Beiko R.G."/>
            <person name="Coutinho P."/>
            <person name="Dacks J.B."/>
            <person name="Durnford D.G."/>
            <person name="Fast N.M."/>
            <person name="Green B.R."/>
            <person name="Grisdale C.J."/>
            <person name="Hempel F."/>
            <person name="Henrissat B."/>
            <person name="Hoppner M.P."/>
            <person name="Ishida K."/>
            <person name="Kim E."/>
            <person name="Koreny L."/>
            <person name="Kroth P.G."/>
            <person name="Liu Y."/>
            <person name="Malik S.B."/>
            <person name="Maier U.G."/>
            <person name="McRose D."/>
            <person name="Mock T."/>
            <person name="Neilson J.A."/>
            <person name="Onodera N.T."/>
            <person name="Poole A.M."/>
            <person name="Pritham E.J."/>
            <person name="Richards T.A."/>
            <person name="Rocap G."/>
            <person name="Roy S.W."/>
            <person name="Sarai C."/>
            <person name="Schaack S."/>
            <person name="Shirato S."/>
            <person name="Slamovits C.H."/>
            <person name="Spencer D.F."/>
            <person name="Suzuki S."/>
            <person name="Worden A.Z."/>
            <person name="Zauner S."/>
            <person name="Barry K."/>
            <person name="Bell C."/>
            <person name="Bharti A.K."/>
            <person name="Crow J.A."/>
            <person name="Grimwood J."/>
            <person name="Kramer R."/>
            <person name="Lindquist E."/>
            <person name="Lucas S."/>
            <person name="Salamov A."/>
            <person name="McFadden G.I."/>
            <person name="Lane C.E."/>
            <person name="Keeling P.J."/>
            <person name="Gray M.W."/>
            <person name="Grigoriev I.V."/>
            <person name="Archibald J.M."/>
        </authorList>
    </citation>
    <scope>NUCLEOTIDE SEQUENCE</scope>
    <source>
        <strain evidence="2 4">CCMP2712</strain>
    </source>
</reference>
<dbReference type="CDD" id="cd00067">
    <property type="entry name" value="GAL4"/>
    <property type="match status" value="1"/>
</dbReference>
<accession>L1JC21</accession>
<dbReference type="Pfam" id="PF00172">
    <property type="entry name" value="Zn_clus"/>
    <property type="match status" value="1"/>
</dbReference>
<evidence type="ECO:0000313" key="3">
    <source>
        <dbReference type="EnsemblProtists" id="EKX46071"/>
    </source>
</evidence>
<reference evidence="4" key="2">
    <citation type="submission" date="2012-11" db="EMBL/GenBank/DDBJ databases">
        <authorList>
            <person name="Kuo A."/>
            <person name="Curtis B.A."/>
            <person name="Tanifuji G."/>
            <person name="Burki F."/>
            <person name="Gruber A."/>
            <person name="Irimia M."/>
            <person name="Maruyama S."/>
            <person name="Arias M.C."/>
            <person name="Ball S.G."/>
            <person name="Gile G.H."/>
            <person name="Hirakawa Y."/>
            <person name="Hopkins J.F."/>
            <person name="Rensing S.A."/>
            <person name="Schmutz J."/>
            <person name="Symeonidi A."/>
            <person name="Elias M."/>
            <person name="Eveleigh R.J."/>
            <person name="Herman E.K."/>
            <person name="Klute M.J."/>
            <person name="Nakayama T."/>
            <person name="Obornik M."/>
            <person name="Reyes-Prieto A."/>
            <person name="Armbrust E.V."/>
            <person name="Aves S.J."/>
            <person name="Beiko R.G."/>
            <person name="Coutinho P."/>
            <person name="Dacks J.B."/>
            <person name="Durnford D.G."/>
            <person name="Fast N.M."/>
            <person name="Green B.R."/>
            <person name="Grisdale C."/>
            <person name="Hempe F."/>
            <person name="Henrissat B."/>
            <person name="Hoppner M.P."/>
            <person name="Ishida K.-I."/>
            <person name="Kim E."/>
            <person name="Koreny L."/>
            <person name="Kroth P.G."/>
            <person name="Liu Y."/>
            <person name="Malik S.-B."/>
            <person name="Maier U.G."/>
            <person name="McRose D."/>
            <person name="Mock T."/>
            <person name="Neilson J.A."/>
            <person name="Onodera N.T."/>
            <person name="Poole A.M."/>
            <person name="Pritham E.J."/>
            <person name="Richards T.A."/>
            <person name="Rocap G."/>
            <person name="Roy S.W."/>
            <person name="Sarai C."/>
            <person name="Schaack S."/>
            <person name="Shirato S."/>
            <person name="Slamovits C.H."/>
            <person name="Spencer D.F."/>
            <person name="Suzuki S."/>
            <person name="Worden A.Z."/>
            <person name="Zauner S."/>
            <person name="Barry K."/>
            <person name="Bell C."/>
            <person name="Bharti A.K."/>
            <person name="Crow J.A."/>
            <person name="Grimwood J."/>
            <person name="Kramer R."/>
            <person name="Lindquist E."/>
            <person name="Lucas S."/>
            <person name="Salamov A."/>
            <person name="McFadden G.I."/>
            <person name="Lane C.E."/>
            <person name="Keeling P.J."/>
            <person name="Gray M.W."/>
            <person name="Grigoriev I.V."/>
            <person name="Archibald J.M."/>
        </authorList>
    </citation>
    <scope>NUCLEOTIDE SEQUENCE</scope>
    <source>
        <strain evidence="4">CCMP2712</strain>
    </source>
</reference>
<feature type="domain" description="Zn(2)-C6 fungal-type" evidence="1">
    <location>
        <begin position="178"/>
        <end position="198"/>
    </location>
</feature>
<dbReference type="Gene3D" id="4.10.240.10">
    <property type="entry name" value="Zn(2)-C6 fungal-type DNA-binding domain"/>
    <property type="match status" value="1"/>
</dbReference>
<evidence type="ECO:0000313" key="2">
    <source>
        <dbReference type="EMBL" id="EKX46071.1"/>
    </source>
</evidence>
<organism evidence="2">
    <name type="scientific">Guillardia theta (strain CCMP2712)</name>
    <name type="common">Cryptophyte</name>
    <dbReference type="NCBI Taxonomy" id="905079"/>
    <lineage>
        <taxon>Eukaryota</taxon>
        <taxon>Cryptophyceae</taxon>
        <taxon>Pyrenomonadales</taxon>
        <taxon>Geminigeraceae</taxon>
        <taxon>Guillardia</taxon>
    </lineage>
</organism>
<evidence type="ECO:0000313" key="4">
    <source>
        <dbReference type="Proteomes" id="UP000011087"/>
    </source>
</evidence>
<evidence type="ECO:0000259" key="1">
    <source>
        <dbReference type="Pfam" id="PF00172"/>
    </source>
</evidence>
<gene>
    <name evidence="2" type="ORF">GUITHDRAFT_108107</name>
</gene>
<keyword evidence="4" id="KW-1185">Reference proteome</keyword>
<dbReference type="GO" id="GO:0000981">
    <property type="term" value="F:DNA-binding transcription factor activity, RNA polymerase II-specific"/>
    <property type="evidence" value="ECO:0007669"/>
    <property type="project" value="InterPro"/>
</dbReference>
<dbReference type="PaxDb" id="55529-EKX46071"/>